<evidence type="ECO:0000256" key="10">
    <source>
        <dbReference type="RuleBase" id="RU361174"/>
    </source>
</evidence>
<dbReference type="Pfam" id="PF00331">
    <property type="entry name" value="Glyco_hydro_10"/>
    <property type="match status" value="1"/>
</dbReference>
<evidence type="ECO:0000256" key="2">
    <source>
        <dbReference type="ARBA" id="ARBA00004613"/>
    </source>
</evidence>
<dbReference type="GO" id="GO:0045493">
    <property type="term" value="P:xylan catabolic process"/>
    <property type="evidence" value="ECO:0007669"/>
    <property type="project" value="UniProtKB-KW"/>
</dbReference>
<dbReference type="PANTHER" id="PTHR31490:SF35">
    <property type="entry name" value="ENDO-1,4-BETA-XYLANASE"/>
    <property type="match status" value="1"/>
</dbReference>
<evidence type="ECO:0000256" key="3">
    <source>
        <dbReference type="ARBA" id="ARBA00004851"/>
    </source>
</evidence>
<feature type="domain" description="GH10" evidence="12">
    <location>
        <begin position="83"/>
        <end position="279"/>
    </location>
</feature>
<sequence length="279" mass="31823">MNYLELLVLFTILISPASARSIPVHTLTPRYNISGLNIAAEADGKEWFGTATNISGIEQQDPYYVEQLLNWKDFGQATPANRMKFAFTEQRQGVFNLSEAEIFMSAVNPPGMPQKKIRCHPLVWHQTLPNWLTSPTTPWTNATLTAVLVKHVKELVSYFGDRCTHWDVVNEAFSESNTTDPAFPYRSINNIWYQIIGPEYISIAFNADSEERIECKAMLQRLRHRISWPKEQRLVQTLQARNIQINGVGFESHFLAGGTPNQTRQEQAMISESILPLRN</sequence>
<evidence type="ECO:0000256" key="4">
    <source>
        <dbReference type="ARBA" id="ARBA00007495"/>
    </source>
</evidence>
<evidence type="ECO:0000259" key="12">
    <source>
        <dbReference type="SMART" id="SM00633"/>
    </source>
</evidence>
<dbReference type="Proteomes" id="UP000660729">
    <property type="component" value="Unassembled WGS sequence"/>
</dbReference>
<dbReference type="Gene3D" id="3.20.20.80">
    <property type="entry name" value="Glycosidases"/>
    <property type="match status" value="1"/>
</dbReference>
<comment type="caution">
    <text evidence="13">The sequence shown here is derived from an EMBL/GenBank/DDBJ whole genome shotgun (WGS) entry which is preliminary data.</text>
</comment>
<comment type="similarity">
    <text evidence="4 10">Belongs to the glycosyl hydrolase 10 (cellulase F) family.</text>
</comment>
<evidence type="ECO:0000256" key="7">
    <source>
        <dbReference type="ARBA" id="ARBA00022801"/>
    </source>
</evidence>
<protein>
    <recommendedName>
        <fullName evidence="10">Beta-xylanase</fullName>
        <ecNumber evidence="10">3.2.1.8</ecNumber>
    </recommendedName>
</protein>
<keyword evidence="5" id="KW-0964">Secreted</keyword>
<evidence type="ECO:0000313" key="13">
    <source>
        <dbReference type="EMBL" id="KAF7193473.1"/>
    </source>
</evidence>
<dbReference type="GO" id="GO:0005576">
    <property type="term" value="C:extracellular region"/>
    <property type="evidence" value="ECO:0007669"/>
    <property type="project" value="UniProtKB-SubCell"/>
</dbReference>
<feature type="chain" id="PRO_5034411847" description="Beta-xylanase" evidence="11">
    <location>
        <begin position="20"/>
        <end position="279"/>
    </location>
</feature>
<keyword evidence="9 10" id="KW-0624">Polysaccharide degradation</keyword>
<keyword evidence="7 10" id="KW-0378">Hydrolase</keyword>
<accession>A0A8H6RLV1</accession>
<dbReference type="EC" id="3.2.1.8" evidence="10"/>
<dbReference type="SUPFAM" id="SSF51445">
    <property type="entry name" value="(Trans)glycosidases"/>
    <property type="match status" value="1"/>
</dbReference>
<evidence type="ECO:0000256" key="6">
    <source>
        <dbReference type="ARBA" id="ARBA00022651"/>
    </source>
</evidence>
<evidence type="ECO:0000256" key="1">
    <source>
        <dbReference type="ARBA" id="ARBA00000681"/>
    </source>
</evidence>
<proteinExistence type="inferred from homology"/>
<gene>
    <name evidence="13" type="ORF">HII31_05197</name>
</gene>
<dbReference type="PRINTS" id="PR00134">
    <property type="entry name" value="GLHYDRLASE10"/>
</dbReference>
<keyword evidence="10 13" id="KW-0326">Glycosidase</keyword>
<keyword evidence="6 13" id="KW-0858">Xylan degradation</keyword>
<evidence type="ECO:0000256" key="11">
    <source>
        <dbReference type="SAM" id="SignalP"/>
    </source>
</evidence>
<comment type="pathway">
    <text evidence="3">Glycan degradation; xylan degradation.</text>
</comment>
<dbReference type="SMART" id="SM00633">
    <property type="entry name" value="Glyco_10"/>
    <property type="match status" value="1"/>
</dbReference>
<keyword evidence="8 10" id="KW-0119">Carbohydrate metabolism</keyword>
<organism evidence="13 14">
    <name type="scientific">Pseudocercospora fuligena</name>
    <dbReference type="NCBI Taxonomy" id="685502"/>
    <lineage>
        <taxon>Eukaryota</taxon>
        <taxon>Fungi</taxon>
        <taxon>Dikarya</taxon>
        <taxon>Ascomycota</taxon>
        <taxon>Pezizomycotina</taxon>
        <taxon>Dothideomycetes</taxon>
        <taxon>Dothideomycetidae</taxon>
        <taxon>Mycosphaerellales</taxon>
        <taxon>Mycosphaerellaceae</taxon>
        <taxon>Pseudocercospora</taxon>
    </lineage>
</organism>
<evidence type="ECO:0000256" key="8">
    <source>
        <dbReference type="ARBA" id="ARBA00023277"/>
    </source>
</evidence>
<dbReference type="PANTHER" id="PTHR31490">
    <property type="entry name" value="GLYCOSYL HYDROLASE"/>
    <property type="match status" value="1"/>
</dbReference>
<evidence type="ECO:0000313" key="14">
    <source>
        <dbReference type="Proteomes" id="UP000660729"/>
    </source>
</evidence>
<comment type="catalytic activity">
    <reaction evidence="1 10">
        <text>Endohydrolysis of (1-&gt;4)-beta-D-xylosidic linkages in xylans.</text>
        <dbReference type="EC" id="3.2.1.8"/>
    </reaction>
</comment>
<dbReference type="AlphaFoldDB" id="A0A8H6RLV1"/>
<reference evidence="13" key="1">
    <citation type="submission" date="2020-04" db="EMBL/GenBank/DDBJ databases">
        <title>Draft genome resource of the tomato pathogen Pseudocercospora fuligena.</title>
        <authorList>
            <person name="Zaccaron A."/>
        </authorList>
    </citation>
    <scope>NUCLEOTIDE SEQUENCE</scope>
    <source>
        <strain evidence="13">PF001</strain>
    </source>
</reference>
<dbReference type="InterPro" id="IPR044846">
    <property type="entry name" value="GH10"/>
</dbReference>
<feature type="signal peptide" evidence="11">
    <location>
        <begin position="1"/>
        <end position="19"/>
    </location>
</feature>
<comment type="subcellular location">
    <subcellularLocation>
        <location evidence="2">Secreted</location>
    </subcellularLocation>
</comment>
<evidence type="ECO:0000256" key="9">
    <source>
        <dbReference type="ARBA" id="ARBA00023326"/>
    </source>
</evidence>
<dbReference type="InterPro" id="IPR017853">
    <property type="entry name" value="GH"/>
</dbReference>
<evidence type="ECO:0000256" key="5">
    <source>
        <dbReference type="ARBA" id="ARBA00022525"/>
    </source>
</evidence>
<name>A0A8H6RLV1_9PEZI</name>
<keyword evidence="11" id="KW-0732">Signal</keyword>
<dbReference type="EMBL" id="JABCIY010000084">
    <property type="protein sequence ID" value="KAF7193473.1"/>
    <property type="molecule type" value="Genomic_DNA"/>
</dbReference>
<dbReference type="OrthoDB" id="3055998at2759"/>
<dbReference type="GO" id="GO:0031176">
    <property type="term" value="F:endo-1,4-beta-xylanase activity"/>
    <property type="evidence" value="ECO:0007669"/>
    <property type="project" value="UniProtKB-EC"/>
</dbReference>
<dbReference type="InterPro" id="IPR001000">
    <property type="entry name" value="GH10_dom"/>
</dbReference>
<keyword evidence="14" id="KW-1185">Reference proteome</keyword>